<evidence type="ECO:0000313" key="2">
    <source>
        <dbReference type="EMBL" id="EQD60327.1"/>
    </source>
</evidence>
<dbReference type="EMBL" id="AUZX01007243">
    <property type="protein sequence ID" value="EQD60327.1"/>
    <property type="molecule type" value="Genomic_DNA"/>
</dbReference>
<organism evidence="2">
    <name type="scientific">mine drainage metagenome</name>
    <dbReference type="NCBI Taxonomy" id="410659"/>
    <lineage>
        <taxon>unclassified sequences</taxon>
        <taxon>metagenomes</taxon>
        <taxon>ecological metagenomes</taxon>
    </lineage>
</organism>
<dbReference type="SUPFAM" id="SSF117916">
    <property type="entry name" value="Fe-S cluster assembly (FSCA) domain-like"/>
    <property type="match status" value="1"/>
</dbReference>
<name>T1ASG8_9ZZZZ</name>
<reference evidence="2" key="2">
    <citation type="journal article" date="2014" name="ISME J.">
        <title>Microbial stratification in low pH oxic and suboxic macroscopic growths along an acid mine drainage.</title>
        <authorList>
            <person name="Mendez-Garcia C."/>
            <person name="Mesa V."/>
            <person name="Sprenger R.R."/>
            <person name="Richter M."/>
            <person name="Diez M.S."/>
            <person name="Solano J."/>
            <person name="Bargiela R."/>
            <person name="Golyshina O.V."/>
            <person name="Manteca A."/>
            <person name="Ramos J.L."/>
            <person name="Gallego J.R."/>
            <person name="Llorente I."/>
            <person name="Martins Dos Santos V.A."/>
            <person name="Jensen O.N."/>
            <person name="Pelaez A.I."/>
            <person name="Sanchez J."/>
            <person name="Ferrer M."/>
        </authorList>
    </citation>
    <scope>NUCLEOTIDE SEQUENCE</scope>
</reference>
<dbReference type="PANTHER" id="PTHR42831">
    <property type="entry name" value="FE-S PROTEIN MATURATION AUXILIARY FACTOR YITW"/>
    <property type="match status" value="1"/>
</dbReference>
<reference evidence="2" key="1">
    <citation type="submission" date="2013-08" db="EMBL/GenBank/DDBJ databases">
        <authorList>
            <person name="Mendez C."/>
            <person name="Richter M."/>
            <person name="Ferrer M."/>
            <person name="Sanchez J."/>
        </authorList>
    </citation>
    <scope>NUCLEOTIDE SEQUENCE</scope>
</reference>
<accession>T1ASG8</accession>
<comment type="caution">
    <text evidence="2">The sequence shown here is derived from an EMBL/GenBank/DDBJ whole genome shotgun (WGS) entry which is preliminary data.</text>
</comment>
<dbReference type="InterPro" id="IPR052339">
    <property type="entry name" value="Fe-S_Maturation_MIP18"/>
</dbReference>
<dbReference type="PANTHER" id="PTHR42831:SF1">
    <property type="entry name" value="FE-S PROTEIN MATURATION AUXILIARY FACTOR YITW"/>
    <property type="match status" value="1"/>
</dbReference>
<dbReference type="InterPro" id="IPR002744">
    <property type="entry name" value="MIP18-like"/>
</dbReference>
<proteinExistence type="predicted"/>
<sequence length="99" mass="10665">MPNGSNQLENSLYELARGVIDPELGSNIVELGMLRSIEVGESGKVVAEVALTVASCPLRKQIESDLRNRLERHPGVEGVEVRVVSMEAARTGEGHVNCP</sequence>
<feature type="domain" description="MIP18 family-like" evidence="1">
    <location>
        <begin position="17"/>
        <end position="81"/>
    </location>
</feature>
<dbReference type="InterPro" id="IPR034904">
    <property type="entry name" value="FSCA_dom_sf"/>
</dbReference>
<dbReference type="Gene3D" id="3.30.300.130">
    <property type="entry name" value="Fe-S cluster assembly (FSCA)"/>
    <property type="match status" value="1"/>
</dbReference>
<protein>
    <submittedName>
        <fullName evidence="2">Protein containing DUF59</fullName>
    </submittedName>
</protein>
<feature type="non-terminal residue" evidence="2">
    <location>
        <position position="99"/>
    </location>
</feature>
<evidence type="ECO:0000259" key="1">
    <source>
        <dbReference type="Pfam" id="PF01883"/>
    </source>
</evidence>
<gene>
    <name evidence="2" type="ORF">B1A_10171</name>
</gene>
<dbReference type="AlphaFoldDB" id="T1ASG8"/>
<dbReference type="Pfam" id="PF01883">
    <property type="entry name" value="FeS_assembly_P"/>
    <property type="match status" value="1"/>
</dbReference>